<keyword evidence="2" id="KW-0813">Transport</keyword>
<protein>
    <submittedName>
        <fullName evidence="8">MFS transporter</fullName>
    </submittedName>
</protein>
<feature type="transmembrane region" description="Helical" evidence="6">
    <location>
        <begin position="367"/>
        <end position="394"/>
    </location>
</feature>
<evidence type="ECO:0000256" key="5">
    <source>
        <dbReference type="ARBA" id="ARBA00023136"/>
    </source>
</evidence>
<dbReference type="InterPro" id="IPR039672">
    <property type="entry name" value="MFS_2"/>
</dbReference>
<evidence type="ECO:0000256" key="4">
    <source>
        <dbReference type="ARBA" id="ARBA00022989"/>
    </source>
</evidence>
<feature type="transmembrane region" description="Helical" evidence="6">
    <location>
        <begin position="259"/>
        <end position="288"/>
    </location>
</feature>
<dbReference type="InterPro" id="IPR036259">
    <property type="entry name" value="MFS_trans_sf"/>
</dbReference>
<name>A0ABR7F9D8_9FIRM</name>
<evidence type="ECO:0000256" key="6">
    <source>
        <dbReference type="SAM" id="Phobius"/>
    </source>
</evidence>
<keyword evidence="4 6" id="KW-1133">Transmembrane helix</keyword>
<evidence type="ECO:0000256" key="3">
    <source>
        <dbReference type="ARBA" id="ARBA00022692"/>
    </source>
</evidence>
<feature type="transmembrane region" description="Helical" evidence="6">
    <location>
        <begin position="39"/>
        <end position="58"/>
    </location>
</feature>
<dbReference type="Gene3D" id="1.20.1250.20">
    <property type="entry name" value="MFS general substrate transporter like domains"/>
    <property type="match status" value="2"/>
</dbReference>
<proteinExistence type="predicted"/>
<feature type="transmembrane region" description="Helical" evidence="6">
    <location>
        <begin position="234"/>
        <end position="253"/>
    </location>
</feature>
<dbReference type="NCBIfam" id="TIGR00792">
    <property type="entry name" value="gph"/>
    <property type="match status" value="1"/>
</dbReference>
<dbReference type="InterPro" id="IPR020846">
    <property type="entry name" value="MFS_dom"/>
</dbReference>
<comment type="subcellular location">
    <subcellularLocation>
        <location evidence="1">Cell membrane</location>
        <topology evidence="1">Multi-pass membrane protein</topology>
    </subcellularLocation>
</comment>
<dbReference type="InterPro" id="IPR001927">
    <property type="entry name" value="Na/Gal_symport"/>
</dbReference>
<feature type="transmembrane region" description="Helical" evidence="6">
    <location>
        <begin position="414"/>
        <end position="432"/>
    </location>
</feature>
<feature type="transmembrane region" description="Helical" evidence="6">
    <location>
        <begin position="12"/>
        <end position="33"/>
    </location>
</feature>
<keyword evidence="3 6" id="KW-0812">Transmembrane</keyword>
<dbReference type="PANTHER" id="PTHR11328">
    <property type="entry name" value="MAJOR FACILITATOR SUPERFAMILY DOMAIN-CONTAINING PROTEIN"/>
    <property type="match status" value="1"/>
</dbReference>
<dbReference type="EMBL" id="JACOOU010000002">
    <property type="protein sequence ID" value="MBC5671825.1"/>
    <property type="molecule type" value="Genomic_DNA"/>
</dbReference>
<reference evidence="8 9" key="1">
    <citation type="submission" date="2020-08" db="EMBL/GenBank/DDBJ databases">
        <title>Genome public.</title>
        <authorList>
            <person name="Liu C."/>
            <person name="Sun Q."/>
        </authorList>
    </citation>
    <scope>NUCLEOTIDE SEQUENCE [LARGE SCALE GENOMIC DNA]</scope>
    <source>
        <strain evidence="8 9">NSJ-34</strain>
    </source>
</reference>
<feature type="transmembrane region" description="Helical" evidence="6">
    <location>
        <begin position="185"/>
        <end position="207"/>
    </location>
</feature>
<sequence length="452" mass="49334">MKEKRVTKWSMFCYGLGDLASQFGWTFVGSYLTIFYTDIVGLAPVAVSAIMLCARIWDGINDPMMGAIAERTKSRFGRFRPYIAFGSPFLALAIILTFTAPFGNGTKGIAWAAVTYIIAGMLYTLVNIPYGALAGVMTTDADERNKINACRSVGMGVGMILINVCSSFIMLAFSNGAKVATGRGYFMTAMIYCIISVPLFWCVFLGCKERIMPGNNDKKIPLKVTIKNIVSNKYLILVFAIVLLQMTAFMGRIAITTYYVIYCLGAFTLIAVIMTIPAIGGTLASFFVAPLMRKFGKKRTLMTGLAMQGVGLLIVYLAPFDNLVLVIIGHIIFGAFNLAFPITLSMTSDAIDYQELKSGVRTDGTSYAMFTLATKAGNAVGGAVGALLLGFFGYQANIQQSAETLRGINFTVNLLPAILFFLGALVCFFWDLSDSDSEEIRRQLEEKRSNNN</sequence>
<gene>
    <name evidence="8" type="ORF">H8S76_06155</name>
</gene>
<organism evidence="8 9">
    <name type="scientific">Blautia celeris</name>
    <dbReference type="NCBI Taxonomy" id="2763026"/>
    <lineage>
        <taxon>Bacteria</taxon>
        <taxon>Bacillati</taxon>
        <taxon>Bacillota</taxon>
        <taxon>Clostridia</taxon>
        <taxon>Lachnospirales</taxon>
        <taxon>Lachnospiraceae</taxon>
        <taxon>Blautia</taxon>
    </lineage>
</organism>
<feature type="transmembrane region" description="Helical" evidence="6">
    <location>
        <begin position="153"/>
        <end position="173"/>
    </location>
</feature>
<feature type="transmembrane region" description="Helical" evidence="6">
    <location>
        <begin position="324"/>
        <end position="346"/>
    </location>
</feature>
<dbReference type="Proteomes" id="UP000654573">
    <property type="component" value="Unassembled WGS sequence"/>
</dbReference>
<dbReference type="PANTHER" id="PTHR11328:SF24">
    <property type="entry name" value="MAJOR FACILITATOR SUPERFAMILY (MFS) PROFILE DOMAIN-CONTAINING PROTEIN"/>
    <property type="match status" value="1"/>
</dbReference>
<dbReference type="RefSeq" id="WP_033142351.1">
    <property type="nucleotide sequence ID" value="NZ_JACOOU010000002.1"/>
</dbReference>
<evidence type="ECO:0000256" key="2">
    <source>
        <dbReference type="ARBA" id="ARBA00022448"/>
    </source>
</evidence>
<evidence type="ECO:0000256" key="1">
    <source>
        <dbReference type="ARBA" id="ARBA00004651"/>
    </source>
</evidence>
<keyword evidence="9" id="KW-1185">Reference proteome</keyword>
<keyword evidence="5 6" id="KW-0472">Membrane</keyword>
<accession>A0ABR7F9D8</accession>
<dbReference type="Pfam" id="PF13347">
    <property type="entry name" value="MFS_2"/>
    <property type="match status" value="1"/>
</dbReference>
<evidence type="ECO:0000259" key="7">
    <source>
        <dbReference type="PROSITE" id="PS50850"/>
    </source>
</evidence>
<evidence type="ECO:0000313" key="9">
    <source>
        <dbReference type="Proteomes" id="UP000654573"/>
    </source>
</evidence>
<feature type="transmembrane region" description="Helical" evidence="6">
    <location>
        <begin position="109"/>
        <end position="133"/>
    </location>
</feature>
<feature type="transmembrane region" description="Helical" evidence="6">
    <location>
        <begin position="79"/>
        <end position="103"/>
    </location>
</feature>
<dbReference type="SUPFAM" id="SSF103473">
    <property type="entry name" value="MFS general substrate transporter"/>
    <property type="match status" value="1"/>
</dbReference>
<evidence type="ECO:0000313" key="8">
    <source>
        <dbReference type="EMBL" id="MBC5671825.1"/>
    </source>
</evidence>
<dbReference type="PROSITE" id="PS50850">
    <property type="entry name" value="MFS"/>
    <property type="match status" value="1"/>
</dbReference>
<dbReference type="CDD" id="cd17332">
    <property type="entry name" value="MFS_MelB_like"/>
    <property type="match status" value="1"/>
</dbReference>
<feature type="transmembrane region" description="Helical" evidence="6">
    <location>
        <begin position="300"/>
        <end position="318"/>
    </location>
</feature>
<comment type="caution">
    <text evidence="8">The sequence shown here is derived from an EMBL/GenBank/DDBJ whole genome shotgun (WGS) entry which is preliminary data.</text>
</comment>
<feature type="domain" description="Major facilitator superfamily (MFS) profile" evidence="7">
    <location>
        <begin position="233"/>
        <end position="452"/>
    </location>
</feature>